<reference evidence="1" key="2">
    <citation type="submission" date="2022-01" db="EMBL/GenBank/DDBJ databases">
        <authorList>
            <person name="Yamashiro T."/>
            <person name="Shiraishi A."/>
            <person name="Satake H."/>
            <person name="Nakayama K."/>
        </authorList>
    </citation>
    <scope>NUCLEOTIDE SEQUENCE</scope>
</reference>
<dbReference type="EMBL" id="BQNB010010106">
    <property type="protein sequence ID" value="GJS72812.1"/>
    <property type="molecule type" value="Genomic_DNA"/>
</dbReference>
<name>A0ABQ4Y636_9ASTR</name>
<comment type="caution">
    <text evidence="1">The sequence shown here is derived from an EMBL/GenBank/DDBJ whole genome shotgun (WGS) entry which is preliminary data.</text>
</comment>
<sequence length="145" mass="16162">MYAFVRCLATGSCTHPERLAFRVLYVTWPLALGLIRNVLRSRYCTSFSHWLLDSSGTACVPGIVRYFAIGSWTHPERLAFRVLYVTWPLALGLIRSFLHSGYCTSLGNWLLDSSGATCIPGNVRHLAIGSWTHSECKELVGIKVA</sequence>
<accession>A0ABQ4Y636</accession>
<protein>
    <submittedName>
        <fullName evidence="1">Uncharacterized protein</fullName>
    </submittedName>
</protein>
<evidence type="ECO:0000313" key="1">
    <source>
        <dbReference type="EMBL" id="GJS72812.1"/>
    </source>
</evidence>
<dbReference type="Proteomes" id="UP001151760">
    <property type="component" value="Unassembled WGS sequence"/>
</dbReference>
<proteinExistence type="predicted"/>
<gene>
    <name evidence="1" type="ORF">Tco_0705653</name>
</gene>
<reference evidence="1" key="1">
    <citation type="journal article" date="2022" name="Int. J. Mol. Sci.">
        <title>Draft Genome of Tanacetum Coccineum: Genomic Comparison of Closely Related Tanacetum-Family Plants.</title>
        <authorList>
            <person name="Yamashiro T."/>
            <person name="Shiraishi A."/>
            <person name="Nakayama K."/>
            <person name="Satake H."/>
        </authorList>
    </citation>
    <scope>NUCLEOTIDE SEQUENCE</scope>
</reference>
<evidence type="ECO:0000313" key="2">
    <source>
        <dbReference type="Proteomes" id="UP001151760"/>
    </source>
</evidence>
<keyword evidence="2" id="KW-1185">Reference proteome</keyword>
<organism evidence="1 2">
    <name type="scientific">Tanacetum coccineum</name>
    <dbReference type="NCBI Taxonomy" id="301880"/>
    <lineage>
        <taxon>Eukaryota</taxon>
        <taxon>Viridiplantae</taxon>
        <taxon>Streptophyta</taxon>
        <taxon>Embryophyta</taxon>
        <taxon>Tracheophyta</taxon>
        <taxon>Spermatophyta</taxon>
        <taxon>Magnoliopsida</taxon>
        <taxon>eudicotyledons</taxon>
        <taxon>Gunneridae</taxon>
        <taxon>Pentapetalae</taxon>
        <taxon>asterids</taxon>
        <taxon>campanulids</taxon>
        <taxon>Asterales</taxon>
        <taxon>Asteraceae</taxon>
        <taxon>Asteroideae</taxon>
        <taxon>Anthemideae</taxon>
        <taxon>Anthemidinae</taxon>
        <taxon>Tanacetum</taxon>
    </lineage>
</organism>